<protein>
    <submittedName>
        <fullName evidence="6">Uncharacterized protein</fullName>
    </submittedName>
</protein>
<evidence type="ECO:0000256" key="5">
    <source>
        <dbReference type="SAM" id="MobiDB-lite"/>
    </source>
</evidence>
<dbReference type="GO" id="GO:0005737">
    <property type="term" value="C:cytoplasm"/>
    <property type="evidence" value="ECO:0007669"/>
    <property type="project" value="UniProtKB-SubCell"/>
</dbReference>
<evidence type="ECO:0000313" key="7">
    <source>
        <dbReference type="Proteomes" id="UP000824469"/>
    </source>
</evidence>
<dbReference type="InterPro" id="IPR044159">
    <property type="entry name" value="IQM"/>
</dbReference>
<name>A0AA38FVI6_TAXCH</name>
<evidence type="ECO:0000256" key="1">
    <source>
        <dbReference type="ARBA" id="ARBA00004123"/>
    </source>
</evidence>
<dbReference type="PANTHER" id="PTHR31250">
    <property type="entry name" value="IQ DOMAIN-CONTAINING PROTEIN IQM3"/>
    <property type="match status" value="1"/>
</dbReference>
<keyword evidence="4" id="KW-0539">Nucleus</keyword>
<comment type="subcellular location">
    <subcellularLocation>
        <location evidence="2">Cytoplasm</location>
    </subcellularLocation>
    <subcellularLocation>
        <location evidence="1">Nucleus</location>
    </subcellularLocation>
</comment>
<evidence type="ECO:0000256" key="2">
    <source>
        <dbReference type="ARBA" id="ARBA00004496"/>
    </source>
</evidence>
<feature type="region of interest" description="Disordered" evidence="5">
    <location>
        <begin position="131"/>
        <end position="159"/>
    </location>
</feature>
<accession>A0AA38FVI6</accession>
<keyword evidence="3" id="KW-0963">Cytoplasm</keyword>
<dbReference type="PROSITE" id="PS50096">
    <property type="entry name" value="IQ"/>
    <property type="match status" value="1"/>
</dbReference>
<gene>
    <name evidence="6" type="ORF">KI387_026312</name>
</gene>
<dbReference type="EMBL" id="JAHRHJ020000006">
    <property type="protein sequence ID" value="KAH9311277.1"/>
    <property type="molecule type" value="Genomic_DNA"/>
</dbReference>
<feature type="compositionally biased region" description="Basic and acidic residues" evidence="5">
    <location>
        <begin position="131"/>
        <end position="143"/>
    </location>
</feature>
<keyword evidence="7" id="KW-1185">Reference proteome</keyword>
<dbReference type="OMA" id="NESCTHK"/>
<dbReference type="Proteomes" id="UP000824469">
    <property type="component" value="Unassembled WGS sequence"/>
</dbReference>
<evidence type="ECO:0000256" key="4">
    <source>
        <dbReference type="ARBA" id="ARBA00023242"/>
    </source>
</evidence>
<comment type="caution">
    <text evidence="6">The sequence shown here is derived from an EMBL/GenBank/DDBJ whole genome shotgun (WGS) entry which is preliminary data.</text>
</comment>
<sequence length="422" mass="47508">NFAYPTFRQLQIHRFVINSLKYEELHRKFTSSGMGIVVSLLKEAIKILVGHDIFLFVLNNLRKENMETAEVRSISSKDMGSQTAMLGSVSFKLVNSKSDADISDSLSKDMGSQTAILGSVSLNLGNSKSDADIPDSLKQKDSDASSVGSESNKENDKDAAAVKVQKVYRSYRTRRNLADCAVVAEELWWQAIDFVTLKRNTVSFFDIGKPETAVSRWSRAGLKAAKVGKGLSKDENARKLAFQHWMEAIDPRHRYGHNLHFYYDAWFESDTIQPFFYWLDIGDGKGLDLQKVCPRSKLQQHRIKYLGPKEREQYEFIPQNGKLIYKQSGQLIDTSNGSEGSKWIFVMSTSKKLYVGQKKKGTFQHSSFLAGGATSAAGRFTVENGVLKAIWPHSGHYLPTEQNFTELLNFLEENGIDLSNVE</sequence>
<proteinExistence type="predicted"/>
<evidence type="ECO:0000313" key="6">
    <source>
        <dbReference type="EMBL" id="KAH9311277.1"/>
    </source>
</evidence>
<organism evidence="6 7">
    <name type="scientific">Taxus chinensis</name>
    <name type="common">Chinese yew</name>
    <name type="synonym">Taxus wallichiana var. chinensis</name>
    <dbReference type="NCBI Taxonomy" id="29808"/>
    <lineage>
        <taxon>Eukaryota</taxon>
        <taxon>Viridiplantae</taxon>
        <taxon>Streptophyta</taxon>
        <taxon>Embryophyta</taxon>
        <taxon>Tracheophyta</taxon>
        <taxon>Spermatophyta</taxon>
        <taxon>Pinopsida</taxon>
        <taxon>Pinidae</taxon>
        <taxon>Conifers II</taxon>
        <taxon>Cupressales</taxon>
        <taxon>Taxaceae</taxon>
        <taxon>Taxus</taxon>
    </lineage>
</organism>
<feature type="non-terminal residue" evidence="6">
    <location>
        <position position="422"/>
    </location>
</feature>
<dbReference type="GO" id="GO:0005634">
    <property type="term" value="C:nucleus"/>
    <property type="evidence" value="ECO:0007669"/>
    <property type="project" value="UniProtKB-SubCell"/>
</dbReference>
<evidence type="ECO:0000256" key="3">
    <source>
        <dbReference type="ARBA" id="ARBA00022490"/>
    </source>
</evidence>
<dbReference type="AlphaFoldDB" id="A0AA38FVI6"/>
<dbReference type="PANTHER" id="PTHR31250:SF27">
    <property type="entry name" value="IQ DOMAIN-CONTAINING PROTEIN IQM5"/>
    <property type="match status" value="1"/>
</dbReference>
<reference evidence="6 7" key="1">
    <citation type="journal article" date="2021" name="Nat. Plants">
        <title>The Taxus genome provides insights into paclitaxel biosynthesis.</title>
        <authorList>
            <person name="Xiong X."/>
            <person name="Gou J."/>
            <person name="Liao Q."/>
            <person name="Li Y."/>
            <person name="Zhou Q."/>
            <person name="Bi G."/>
            <person name="Li C."/>
            <person name="Du R."/>
            <person name="Wang X."/>
            <person name="Sun T."/>
            <person name="Guo L."/>
            <person name="Liang H."/>
            <person name="Lu P."/>
            <person name="Wu Y."/>
            <person name="Zhang Z."/>
            <person name="Ro D.K."/>
            <person name="Shang Y."/>
            <person name="Huang S."/>
            <person name="Yan J."/>
        </authorList>
    </citation>
    <scope>NUCLEOTIDE SEQUENCE [LARGE SCALE GENOMIC DNA]</scope>
    <source>
        <strain evidence="6">Ta-2019</strain>
    </source>
</reference>
<feature type="non-terminal residue" evidence="6">
    <location>
        <position position="1"/>
    </location>
</feature>